<evidence type="ECO:0000313" key="3">
    <source>
        <dbReference type="Proteomes" id="UP000616724"/>
    </source>
</evidence>
<name>A0A8J3RUF1_9ACTN</name>
<dbReference type="Gene3D" id="3.40.50.300">
    <property type="entry name" value="P-loop containing nucleotide triphosphate hydrolases"/>
    <property type="match status" value="1"/>
</dbReference>
<dbReference type="RefSeq" id="WP_203895796.1">
    <property type="nucleotide sequence ID" value="NZ_BOOH01000076.1"/>
</dbReference>
<dbReference type="InterPro" id="IPR019734">
    <property type="entry name" value="TPR_rpt"/>
</dbReference>
<dbReference type="InterPro" id="IPR011990">
    <property type="entry name" value="TPR-like_helical_dom_sf"/>
</dbReference>
<organism evidence="2 3">
    <name type="scientific">Planobispora longispora</name>
    <dbReference type="NCBI Taxonomy" id="28887"/>
    <lineage>
        <taxon>Bacteria</taxon>
        <taxon>Bacillati</taxon>
        <taxon>Actinomycetota</taxon>
        <taxon>Actinomycetes</taxon>
        <taxon>Streptosporangiales</taxon>
        <taxon>Streptosporangiaceae</taxon>
        <taxon>Planobispora</taxon>
    </lineage>
</organism>
<dbReference type="Pfam" id="PF13424">
    <property type="entry name" value="TPR_12"/>
    <property type="match status" value="2"/>
</dbReference>
<dbReference type="EMBL" id="BOOH01000076">
    <property type="protein sequence ID" value="GIH81404.1"/>
    <property type="molecule type" value="Genomic_DNA"/>
</dbReference>
<sequence length="625" mass="68600">MGKTTLAVHWAHRVAHEFPDGQLYVNLRGFGPAASAMAPGEAVRGFLDAFQLSPRRIPDSAEVQVALYRSLVATRRMLLVLDNARDAEQVRPLLPGSPGSVVLVTGRRELTGLVTADAAHSVTLDLLPGHDAHRLMEQRLGPERVAAEPEAVEEIITRCARLPLALAIVTAHAAARPAFPLAAFARQLREAHRRLDVLSDDDAAGDVRAVLSWSYHALSPDAARMFRLFGLHPGPEVSVASAACLAALSVAHASSTLTELSRSHLIFEHLPGRYLCHDLLRVYSMERTHRDDTDDERRAASRRLMDHYLHLACTASRLIEPRQDPVALPPPRPATEAEVPATYDEALAWFTAERQTLVAMVESAAAGFDGRARQLAQALQGFLCLRGDWDGLATVERIAVAVAQRASDPAALARARRNLGQAEFRLGRFDEAREHLHHAVDLFRHADDPLGQAGALMFLARVRARRGHHAEALDHARQALLLYRSADEPGGRAEAFNAVGWYHSTLGDQEQAIASYREAFAQFVELGDRRGQAITWHNLGDAEYRLGRHDRAAVCYRHALGLRRDLGDRDGEGVLLARLGDAYSAAGDVEAARDTWERTLAVLDAVHRFDADRVRTKLAALGARP</sequence>
<dbReference type="PROSITE" id="PS50005">
    <property type="entry name" value="TPR"/>
    <property type="match status" value="2"/>
</dbReference>
<reference evidence="2 3" key="1">
    <citation type="submission" date="2021-01" db="EMBL/GenBank/DDBJ databases">
        <title>Whole genome shotgun sequence of Planobispora longispora NBRC 13918.</title>
        <authorList>
            <person name="Komaki H."/>
            <person name="Tamura T."/>
        </authorList>
    </citation>
    <scope>NUCLEOTIDE SEQUENCE [LARGE SCALE GENOMIC DNA]</scope>
    <source>
        <strain evidence="2 3">NBRC 13918</strain>
    </source>
</reference>
<accession>A0A8J3RUF1</accession>
<evidence type="ECO:0000313" key="2">
    <source>
        <dbReference type="EMBL" id="GIH81404.1"/>
    </source>
</evidence>
<feature type="repeat" description="TPR" evidence="1">
    <location>
        <begin position="413"/>
        <end position="446"/>
    </location>
</feature>
<proteinExistence type="predicted"/>
<protein>
    <recommendedName>
        <fullName evidence="4">NB-ARC domain-containing protein</fullName>
    </recommendedName>
</protein>
<dbReference type="Gene3D" id="1.25.40.10">
    <property type="entry name" value="Tetratricopeptide repeat domain"/>
    <property type="match status" value="1"/>
</dbReference>
<dbReference type="GO" id="GO:0043531">
    <property type="term" value="F:ADP binding"/>
    <property type="evidence" value="ECO:0007669"/>
    <property type="project" value="InterPro"/>
</dbReference>
<dbReference type="PANTHER" id="PTHR47691:SF3">
    <property type="entry name" value="HTH-TYPE TRANSCRIPTIONAL REGULATOR RV0890C-RELATED"/>
    <property type="match status" value="1"/>
</dbReference>
<comment type="caution">
    <text evidence="2">The sequence shown here is derived from an EMBL/GenBank/DDBJ whole genome shotgun (WGS) entry which is preliminary data.</text>
</comment>
<dbReference type="AlphaFoldDB" id="A0A8J3RUF1"/>
<dbReference type="SUPFAM" id="SSF52540">
    <property type="entry name" value="P-loop containing nucleoside triphosphate hydrolases"/>
    <property type="match status" value="1"/>
</dbReference>
<dbReference type="InterPro" id="IPR027417">
    <property type="entry name" value="P-loop_NTPase"/>
</dbReference>
<gene>
    <name evidence="2" type="ORF">Plo01_78330</name>
</gene>
<evidence type="ECO:0000256" key="1">
    <source>
        <dbReference type="PROSITE-ProRule" id="PRU00339"/>
    </source>
</evidence>
<dbReference type="PANTHER" id="PTHR47691">
    <property type="entry name" value="REGULATOR-RELATED"/>
    <property type="match status" value="1"/>
</dbReference>
<keyword evidence="3" id="KW-1185">Reference proteome</keyword>
<evidence type="ECO:0008006" key="4">
    <source>
        <dbReference type="Google" id="ProtNLM"/>
    </source>
</evidence>
<dbReference type="Proteomes" id="UP000616724">
    <property type="component" value="Unassembled WGS sequence"/>
</dbReference>
<dbReference type="SMART" id="SM00028">
    <property type="entry name" value="TPR"/>
    <property type="match status" value="5"/>
</dbReference>
<feature type="repeat" description="TPR" evidence="1">
    <location>
        <begin position="533"/>
        <end position="566"/>
    </location>
</feature>
<dbReference type="SUPFAM" id="SSF48452">
    <property type="entry name" value="TPR-like"/>
    <property type="match status" value="1"/>
</dbReference>
<keyword evidence="1" id="KW-0802">TPR repeat</keyword>
<dbReference type="Pfam" id="PF13374">
    <property type="entry name" value="TPR_10"/>
    <property type="match status" value="1"/>
</dbReference>